<dbReference type="InterPro" id="IPR017853">
    <property type="entry name" value="GH"/>
</dbReference>
<dbReference type="InterPro" id="IPR008979">
    <property type="entry name" value="Galactose-bd-like_sf"/>
</dbReference>
<name>A0A934PMS3_9FLAO</name>
<feature type="domain" description="Beta-galactosidase" evidence="13">
    <location>
        <begin position="570"/>
        <end position="642"/>
    </location>
</feature>
<organism evidence="14 15">
    <name type="scientific">Flavobacterium agrisoli</name>
    <dbReference type="NCBI Taxonomy" id="2793066"/>
    <lineage>
        <taxon>Bacteria</taxon>
        <taxon>Pseudomonadati</taxon>
        <taxon>Bacteroidota</taxon>
        <taxon>Flavobacteriia</taxon>
        <taxon>Flavobacteriales</taxon>
        <taxon>Flavobacteriaceae</taxon>
        <taxon>Flavobacterium</taxon>
    </lineage>
</organism>
<evidence type="ECO:0000256" key="6">
    <source>
        <dbReference type="ARBA" id="ARBA00022801"/>
    </source>
</evidence>
<reference evidence="14" key="1">
    <citation type="submission" date="2020-12" db="EMBL/GenBank/DDBJ databases">
        <title>Bacterial novel species Flavobacterium sp. SE-1-e isolated from soil.</title>
        <authorList>
            <person name="Jung H.-Y."/>
        </authorList>
    </citation>
    <scope>NUCLEOTIDE SEQUENCE</scope>
    <source>
        <strain evidence="14">SE-1-e</strain>
    </source>
</reference>
<comment type="similarity">
    <text evidence="3">Belongs to the glycosyl hydrolase 2 family.</text>
</comment>
<evidence type="ECO:0000256" key="4">
    <source>
        <dbReference type="ARBA" id="ARBA00011245"/>
    </source>
</evidence>
<dbReference type="SUPFAM" id="SSF51445">
    <property type="entry name" value="(Trans)glycosidases"/>
    <property type="match status" value="1"/>
</dbReference>
<dbReference type="Gene3D" id="2.60.40.10">
    <property type="entry name" value="Immunoglobulins"/>
    <property type="match status" value="2"/>
</dbReference>
<comment type="caution">
    <text evidence="14">The sequence shown here is derived from an EMBL/GenBank/DDBJ whole genome shotgun (WGS) entry which is preliminary data.</text>
</comment>
<dbReference type="PANTHER" id="PTHR46323">
    <property type="entry name" value="BETA-GALACTOSIDASE"/>
    <property type="match status" value="1"/>
</dbReference>
<dbReference type="Pfam" id="PF02837">
    <property type="entry name" value="Glyco_hydro_2_N"/>
    <property type="match status" value="1"/>
</dbReference>
<dbReference type="Pfam" id="PF00703">
    <property type="entry name" value="Glyco_hydro_2"/>
    <property type="match status" value="1"/>
</dbReference>
<sequence>MKIQQSLQVLLLALVTAVPCQKNWAQQTEKILLSGKDFEHPVQWDFYCTDGNKSKTWSKINVPSQWELEGFGEYTYGRWYKELNQKEPSKEEGLYKYEFEVPADYKNKDITIVFGGAMTDTEVKVNGKLAGEIHQGGFYEFKYDISKLLKFGAKNTLEVHVWKHSANKSVNAAERKADWWLFGGIYRPVWLEVAPKAHIEHIAVDAKMDGSLAATLDLENISKNVEVEATIVGVKGGKTFATNSFNIKKGSTQEIIKTKWDGVEPWNPESPNLYTLKLTLKENGKSVHEFEKRIGFRTLEFKKKDGIYVNGTKIQMKGVNRHTFWPEGGRCTSKRLSVMDVNLLKDMNMNAVRGHYPPDSHFLEACDSLGIFVLNELAGWQNAYDTKTGTKLVKETVERDVNHASVIIWDNGNEGGWNYDVDKVFEQYDPQKRIVIHPWADFNGWDAHHYPTYLTGVHRFNQGENVFFPTEFMHATYDNGGGAALEDFWKRYKESPLFAGAFIWAMVDEAVFRSDWTGAEKFDSKGSLAADGILGPHREREGSFYAIKEIWAPIQFVPFQITEKFDGKILITNDYLFSNLNTCQMEYRVMQADKNLFYGNNQAKSIASGKIEIPSMEPGETRKISIPVNDAFFHGDFLEISAKDQHGREIYTWSWPIHKADYFAEKFILAEKTNAKATVKKEGNQIVLSANKVELVLDASTGEVLSVKNEKNTIPLTQGPRPIGMKATFKEIKTEQIGDKAVCTVLYNGALHSVIWTMEADGRVKMDLRALTNATNNGGFDGAAFDDKIDKFGITFSYPEQGVTGMKWFGKGPYHVWKNRMKGATYGVWHKEYNNTITGESFDNLIYPEFKGYHANLFGANLEAGTNSFKVFSASENVTFRVFTPDEPKHALPGSYPQPKFPEGDLSFMYEIPAMRSFKPLEQQGPSSQPTNIRIKNGDDGITMNLLFDFRN</sequence>
<dbReference type="Proteomes" id="UP000609172">
    <property type="component" value="Unassembled WGS sequence"/>
</dbReference>
<gene>
    <name evidence="14" type="ORF">I5M07_05395</name>
</gene>
<dbReference type="Gene3D" id="3.20.20.80">
    <property type="entry name" value="Glycosidases"/>
    <property type="match status" value="1"/>
</dbReference>
<evidence type="ECO:0000259" key="11">
    <source>
        <dbReference type="Pfam" id="PF02837"/>
    </source>
</evidence>
<feature type="domain" description="Glycosyl hydrolases family 2 sugar binding" evidence="11">
    <location>
        <begin position="58"/>
        <end position="193"/>
    </location>
</feature>
<dbReference type="InterPro" id="IPR006103">
    <property type="entry name" value="Glyco_hydro_2_cat"/>
</dbReference>
<dbReference type="EC" id="3.2.1.23" evidence="5"/>
<dbReference type="SUPFAM" id="SSF74650">
    <property type="entry name" value="Galactose mutarotase-like"/>
    <property type="match status" value="1"/>
</dbReference>
<dbReference type="Gene3D" id="2.70.98.10">
    <property type="match status" value="1"/>
</dbReference>
<dbReference type="GO" id="GO:0030246">
    <property type="term" value="F:carbohydrate binding"/>
    <property type="evidence" value="ECO:0007669"/>
    <property type="project" value="InterPro"/>
</dbReference>
<evidence type="ECO:0000256" key="3">
    <source>
        <dbReference type="ARBA" id="ARBA00007401"/>
    </source>
</evidence>
<dbReference type="Gene3D" id="2.60.120.260">
    <property type="entry name" value="Galactose-binding domain-like"/>
    <property type="match status" value="1"/>
</dbReference>
<keyword evidence="15" id="KW-1185">Reference proteome</keyword>
<feature type="domain" description="Glycoside hydrolase family 2 immunoglobulin-like beta-sandwich" evidence="9">
    <location>
        <begin position="197"/>
        <end position="297"/>
    </location>
</feature>
<evidence type="ECO:0000259" key="10">
    <source>
        <dbReference type="Pfam" id="PF02836"/>
    </source>
</evidence>
<dbReference type="SUPFAM" id="SSF49303">
    <property type="entry name" value="beta-Galactosidase/glucuronidase domain"/>
    <property type="match status" value="2"/>
</dbReference>
<dbReference type="EMBL" id="JAEHFV010000002">
    <property type="protein sequence ID" value="MBK0369268.1"/>
    <property type="molecule type" value="Genomic_DNA"/>
</dbReference>
<evidence type="ECO:0000259" key="9">
    <source>
        <dbReference type="Pfam" id="PF00703"/>
    </source>
</evidence>
<dbReference type="GO" id="GO:0004565">
    <property type="term" value="F:beta-galactosidase activity"/>
    <property type="evidence" value="ECO:0007669"/>
    <property type="project" value="UniProtKB-EC"/>
</dbReference>
<dbReference type="InterPro" id="IPR014718">
    <property type="entry name" value="GH-type_carb-bd"/>
</dbReference>
<comment type="cofactor">
    <cofactor evidence="2">
        <name>Ca(2+)</name>
        <dbReference type="ChEBI" id="CHEBI:29108"/>
    </cofactor>
</comment>
<dbReference type="InterPro" id="IPR050347">
    <property type="entry name" value="Bact_Beta-galactosidase"/>
</dbReference>
<dbReference type="PANTHER" id="PTHR46323:SF2">
    <property type="entry name" value="BETA-GALACTOSIDASE"/>
    <property type="match status" value="1"/>
</dbReference>
<evidence type="ECO:0000313" key="15">
    <source>
        <dbReference type="Proteomes" id="UP000609172"/>
    </source>
</evidence>
<keyword evidence="6" id="KW-0378">Hydrolase</keyword>
<dbReference type="InterPro" id="IPR006104">
    <property type="entry name" value="Glyco_hydro_2_N"/>
</dbReference>
<dbReference type="GO" id="GO:0009341">
    <property type="term" value="C:beta-galactosidase complex"/>
    <property type="evidence" value="ECO:0007669"/>
    <property type="project" value="InterPro"/>
</dbReference>
<evidence type="ECO:0000256" key="2">
    <source>
        <dbReference type="ARBA" id="ARBA00001913"/>
    </source>
</evidence>
<dbReference type="RefSeq" id="WP_200105202.1">
    <property type="nucleotide sequence ID" value="NZ_JAEHFV010000002.1"/>
</dbReference>
<evidence type="ECO:0000256" key="7">
    <source>
        <dbReference type="ARBA" id="ARBA00022837"/>
    </source>
</evidence>
<dbReference type="Pfam" id="PF16353">
    <property type="entry name" value="LacZ_4"/>
    <property type="match status" value="1"/>
</dbReference>
<evidence type="ECO:0000313" key="14">
    <source>
        <dbReference type="EMBL" id="MBK0369268.1"/>
    </source>
</evidence>
<dbReference type="InterPro" id="IPR006102">
    <property type="entry name" value="Ig-like_GH2"/>
</dbReference>
<feature type="domain" description="Glycoside hydrolase family 2 catalytic" evidence="10">
    <location>
        <begin position="303"/>
        <end position="517"/>
    </location>
</feature>
<comment type="subunit">
    <text evidence="4">Monomer.</text>
</comment>
<dbReference type="SUPFAM" id="SSF49785">
    <property type="entry name" value="Galactose-binding domain-like"/>
    <property type="match status" value="1"/>
</dbReference>
<proteinExistence type="inferred from homology"/>
<dbReference type="Pfam" id="PF02929">
    <property type="entry name" value="Bgal_small_N"/>
    <property type="match status" value="1"/>
</dbReference>
<evidence type="ECO:0000256" key="1">
    <source>
        <dbReference type="ARBA" id="ARBA00001412"/>
    </source>
</evidence>
<dbReference type="AlphaFoldDB" id="A0A934PMS3"/>
<evidence type="ECO:0000259" key="13">
    <source>
        <dbReference type="Pfam" id="PF16353"/>
    </source>
</evidence>
<feature type="domain" description="Beta galactosidase small chain/" evidence="12">
    <location>
        <begin position="746"/>
        <end position="838"/>
    </location>
</feature>
<dbReference type="InterPro" id="IPR013783">
    <property type="entry name" value="Ig-like_fold"/>
</dbReference>
<dbReference type="InterPro" id="IPR004199">
    <property type="entry name" value="B-gal_small/dom_5"/>
</dbReference>
<evidence type="ECO:0000256" key="5">
    <source>
        <dbReference type="ARBA" id="ARBA00012756"/>
    </source>
</evidence>
<dbReference type="InterPro" id="IPR032312">
    <property type="entry name" value="LacZ_4"/>
</dbReference>
<dbReference type="InterPro" id="IPR036156">
    <property type="entry name" value="Beta-gal/glucu_dom_sf"/>
</dbReference>
<evidence type="ECO:0000259" key="12">
    <source>
        <dbReference type="Pfam" id="PF02929"/>
    </source>
</evidence>
<evidence type="ECO:0000256" key="8">
    <source>
        <dbReference type="ARBA" id="ARBA00023295"/>
    </source>
</evidence>
<keyword evidence="7" id="KW-0106">Calcium</keyword>
<accession>A0A934PMS3</accession>
<dbReference type="InterPro" id="IPR011013">
    <property type="entry name" value="Gal_mutarotase_sf_dom"/>
</dbReference>
<dbReference type="Pfam" id="PF02836">
    <property type="entry name" value="Glyco_hydro_2_C"/>
    <property type="match status" value="1"/>
</dbReference>
<dbReference type="GO" id="GO:0005990">
    <property type="term" value="P:lactose catabolic process"/>
    <property type="evidence" value="ECO:0007669"/>
    <property type="project" value="TreeGrafter"/>
</dbReference>
<comment type="catalytic activity">
    <reaction evidence="1">
        <text>Hydrolysis of terminal non-reducing beta-D-galactose residues in beta-D-galactosides.</text>
        <dbReference type="EC" id="3.2.1.23"/>
    </reaction>
</comment>
<keyword evidence="8" id="KW-0326">Glycosidase</keyword>
<protein>
    <recommendedName>
        <fullName evidence="5">beta-galactosidase</fullName>
        <ecNumber evidence="5">3.2.1.23</ecNumber>
    </recommendedName>
</protein>